<evidence type="ECO:0000256" key="12">
    <source>
        <dbReference type="SAM" id="Coils"/>
    </source>
</evidence>
<comment type="subcellular location">
    <subcellularLocation>
        <location evidence="2">Cytoplasm</location>
        <location evidence="2">Cytoskeleton</location>
        <location evidence="2">Cilium basal body</location>
    </subcellularLocation>
    <subcellularLocation>
        <location evidence="1">Cytoplasm</location>
        <location evidence="1">Cytoskeleton</location>
        <location evidence="1">Microtubule organizing center</location>
        <location evidence="1">Centrosome</location>
        <location evidence="1">Centriole</location>
    </subcellularLocation>
</comment>
<evidence type="ECO:0000256" key="9">
    <source>
        <dbReference type="ARBA" id="ARBA00023212"/>
    </source>
</evidence>
<dbReference type="EMBL" id="JARPUR010000003">
    <property type="protein sequence ID" value="KAK4880521.1"/>
    <property type="molecule type" value="Genomic_DNA"/>
</dbReference>
<organism evidence="15 16">
    <name type="scientific">Aquatica leii</name>
    <dbReference type="NCBI Taxonomy" id="1421715"/>
    <lineage>
        <taxon>Eukaryota</taxon>
        <taxon>Metazoa</taxon>
        <taxon>Ecdysozoa</taxon>
        <taxon>Arthropoda</taxon>
        <taxon>Hexapoda</taxon>
        <taxon>Insecta</taxon>
        <taxon>Pterygota</taxon>
        <taxon>Neoptera</taxon>
        <taxon>Endopterygota</taxon>
        <taxon>Coleoptera</taxon>
        <taxon>Polyphaga</taxon>
        <taxon>Elateriformia</taxon>
        <taxon>Elateroidea</taxon>
        <taxon>Lampyridae</taxon>
        <taxon>Luciolinae</taxon>
        <taxon>Aquatica</taxon>
    </lineage>
</organism>
<protein>
    <recommendedName>
        <fullName evidence="14">C2H2-type domain-containing protein</fullName>
    </recommendedName>
</protein>
<keyword evidence="8 12" id="KW-0175">Coiled coil</keyword>
<evidence type="ECO:0000313" key="15">
    <source>
        <dbReference type="EMBL" id="KAK4880521.1"/>
    </source>
</evidence>
<evidence type="ECO:0000256" key="4">
    <source>
        <dbReference type="ARBA" id="ARBA00022490"/>
    </source>
</evidence>
<evidence type="ECO:0000259" key="14">
    <source>
        <dbReference type="PROSITE" id="PS50157"/>
    </source>
</evidence>
<evidence type="ECO:0000256" key="3">
    <source>
        <dbReference type="ARBA" id="ARBA00009131"/>
    </source>
</evidence>
<dbReference type="GO" id="GO:0008270">
    <property type="term" value="F:zinc ion binding"/>
    <property type="evidence" value="ECO:0007669"/>
    <property type="project" value="UniProtKB-KW"/>
</dbReference>
<dbReference type="PANTHER" id="PTHR21502">
    <property type="entry name" value="ZINC FINGER PROTEIN DZIP1"/>
    <property type="match status" value="1"/>
</dbReference>
<feature type="compositionally biased region" description="Polar residues" evidence="13">
    <location>
        <begin position="479"/>
        <end position="494"/>
    </location>
</feature>
<comment type="similarity">
    <text evidence="3">Belongs to the DZIP C2H2-type zinc-finger protein family.</text>
</comment>
<dbReference type="PROSITE" id="PS00028">
    <property type="entry name" value="ZINC_FINGER_C2H2_1"/>
    <property type="match status" value="1"/>
</dbReference>
<keyword evidence="6 11" id="KW-0863">Zinc-finger</keyword>
<evidence type="ECO:0000256" key="13">
    <source>
        <dbReference type="SAM" id="MobiDB-lite"/>
    </source>
</evidence>
<dbReference type="SMART" id="SM00355">
    <property type="entry name" value="ZnF_C2H2"/>
    <property type="match status" value="1"/>
</dbReference>
<keyword evidence="10" id="KW-0966">Cell projection</keyword>
<feature type="compositionally biased region" description="Basic and acidic residues" evidence="13">
    <location>
        <begin position="497"/>
        <end position="523"/>
    </location>
</feature>
<proteinExistence type="inferred from homology"/>
<keyword evidence="7" id="KW-0862">Zinc</keyword>
<keyword evidence="9" id="KW-0206">Cytoskeleton</keyword>
<dbReference type="InterPro" id="IPR032714">
    <property type="entry name" value="DZIP1_N"/>
</dbReference>
<dbReference type="InterPro" id="IPR013087">
    <property type="entry name" value="Znf_C2H2_type"/>
</dbReference>
<evidence type="ECO:0000256" key="5">
    <source>
        <dbReference type="ARBA" id="ARBA00022723"/>
    </source>
</evidence>
<evidence type="ECO:0000256" key="7">
    <source>
        <dbReference type="ARBA" id="ARBA00022833"/>
    </source>
</evidence>
<sequence>MSDEHQWHFDYTRLVRDTGFTFQLHRPKSSITKSLAHIDIEKIILHQDIALVDKNINTILEYTLDNEQSSVLDQNFVKIFYICQLSVQYLLFCKKYLDNTVARLKKEVANGKETINNLNRKIEEVQQDAANAKTQIKELQSTLTCQIANTQSIPVFQCNQCPKAFSTEEYLLAHIQRRHDTLGHSTSFQVETDKLQSEIKALKERLNNTEKFIHYDNEKLSTKVIDNTKHKSVENTALTELQHTFEMLKMHVDNELRMLKTQKYDQDKYEKWFETFLRKLDCYNNEKGLKVAESDTKVNVNANEHEICLKKHNEEKNCAKNDHTTQTDLMEVDEQICKNCRNNVSSHCSISTIKASSIDHIKEKPPNKPEPTFEKLEEMLQQRVSGSIEKLENQMQFFCDKMHEFEQQNFNSLRTTPSPTHITEVKIVPKPRKKWNPRPITSTSPYLNNTSLSPQLSAKVLERPKLEQSPQHVIEIKSQPKNTNDTTPQPQSVESFDDGHDQSKADVEEKVKGSSDTDSERCKKPVIPLPRVRQKPMSLKSAAVALSVQQHRQKDMIDLLNKQLAELGISSNWSTLPANSYQRALNIVTHQSNLAKKTYSNYNHIRDNILKNVEEEAKKRKQTASFSSKVKPVKKFTKQAKIVAEKPKMYSTESESESEDTIKDRRNFIRKKENVISQSEEAYFDVIQEFTSRTKTKDDVSDVSIDTDTSIRNHQAKSVLKNYPSVSSLHKKKVLFNLKPVDDLNEEKLVIVKVNDNGSTSSIGSSVFDGSKVNLTEHFNRNNHL</sequence>
<comment type="caution">
    <text evidence="15">The sequence shown here is derived from an EMBL/GenBank/DDBJ whole genome shotgun (WGS) entry which is preliminary data.</text>
</comment>
<dbReference type="AlphaFoldDB" id="A0AAN7PH89"/>
<dbReference type="GO" id="GO:0005737">
    <property type="term" value="C:cytoplasm"/>
    <property type="evidence" value="ECO:0007669"/>
    <property type="project" value="TreeGrafter"/>
</dbReference>
<evidence type="ECO:0000256" key="6">
    <source>
        <dbReference type="ARBA" id="ARBA00022771"/>
    </source>
</evidence>
<dbReference type="Proteomes" id="UP001353858">
    <property type="component" value="Unassembled WGS sequence"/>
</dbReference>
<keyword evidence="4" id="KW-0963">Cytoplasm</keyword>
<feature type="region of interest" description="Disordered" evidence="13">
    <location>
        <begin position="465"/>
        <end position="525"/>
    </location>
</feature>
<dbReference type="Pfam" id="PF25977">
    <property type="entry name" value="DZIP1"/>
    <property type="match status" value="1"/>
</dbReference>
<dbReference type="PANTHER" id="PTHR21502:SF3">
    <property type="entry name" value="CILIUM ASSEMBLY PROTEIN DZIP1L"/>
    <property type="match status" value="1"/>
</dbReference>
<feature type="compositionally biased region" description="Polar residues" evidence="13">
    <location>
        <begin position="439"/>
        <end position="451"/>
    </location>
</feature>
<evidence type="ECO:0000256" key="8">
    <source>
        <dbReference type="ARBA" id="ARBA00023054"/>
    </source>
</evidence>
<keyword evidence="5" id="KW-0479">Metal-binding</keyword>
<dbReference type="PROSITE" id="PS50157">
    <property type="entry name" value="ZINC_FINGER_C2H2_2"/>
    <property type="match status" value="1"/>
</dbReference>
<dbReference type="GO" id="GO:0005814">
    <property type="term" value="C:centriole"/>
    <property type="evidence" value="ECO:0007669"/>
    <property type="project" value="UniProtKB-SubCell"/>
</dbReference>
<evidence type="ECO:0000313" key="16">
    <source>
        <dbReference type="Proteomes" id="UP001353858"/>
    </source>
</evidence>
<reference evidence="16" key="1">
    <citation type="submission" date="2023-01" db="EMBL/GenBank/DDBJ databases">
        <title>Key to firefly adult light organ development and bioluminescence: homeobox transcription factors regulate luciferase expression and transportation to peroxisome.</title>
        <authorList>
            <person name="Fu X."/>
        </authorList>
    </citation>
    <scope>NUCLEOTIDE SEQUENCE [LARGE SCALE GENOMIC DNA]</scope>
</reference>
<dbReference type="Gene3D" id="3.30.160.60">
    <property type="entry name" value="Classic Zinc Finger"/>
    <property type="match status" value="1"/>
</dbReference>
<feature type="domain" description="C2H2-type" evidence="14">
    <location>
        <begin position="156"/>
        <end position="179"/>
    </location>
</feature>
<name>A0AAN7PH89_9COLE</name>
<evidence type="ECO:0000256" key="1">
    <source>
        <dbReference type="ARBA" id="ARBA00004114"/>
    </source>
</evidence>
<keyword evidence="16" id="KW-1185">Reference proteome</keyword>
<evidence type="ECO:0000256" key="2">
    <source>
        <dbReference type="ARBA" id="ARBA00004120"/>
    </source>
</evidence>
<dbReference type="Pfam" id="PF13815">
    <property type="entry name" value="Dzip-like_N"/>
    <property type="match status" value="1"/>
</dbReference>
<dbReference type="InterPro" id="IPR058883">
    <property type="entry name" value="DZIP1_dom"/>
</dbReference>
<gene>
    <name evidence="15" type="ORF">RN001_008667</name>
</gene>
<feature type="region of interest" description="Disordered" evidence="13">
    <location>
        <begin position="428"/>
        <end position="451"/>
    </location>
</feature>
<evidence type="ECO:0000256" key="10">
    <source>
        <dbReference type="ARBA" id="ARBA00023273"/>
    </source>
</evidence>
<accession>A0AAN7PH89</accession>
<feature type="coiled-coil region" evidence="12">
    <location>
        <begin position="101"/>
        <end position="142"/>
    </location>
</feature>
<dbReference type="GO" id="GO:0036064">
    <property type="term" value="C:ciliary basal body"/>
    <property type="evidence" value="ECO:0007669"/>
    <property type="project" value="TreeGrafter"/>
</dbReference>
<dbReference type="InterPro" id="IPR051241">
    <property type="entry name" value="DZIP_RILPL"/>
</dbReference>
<evidence type="ECO:0000256" key="11">
    <source>
        <dbReference type="PROSITE-ProRule" id="PRU00042"/>
    </source>
</evidence>
<dbReference type="GO" id="GO:0060271">
    <property type="term" value="P:cilium assembly"/>
    <property type="evidence" value="ECO:0007669"/>
    <property type="project" value="TreeGrafter"/>
</dbReference>